<accession>A0A815Y4N3</accession>
<proteinExistence type="predicted"/>
<comment type="caution">
    <text evidence="1">The sequence shown here is derived from an EMBL/GenBank/DDBJ whole genome shotgun (WGS) entry which is preliminary data.</text>
</comment>
<dbReference type="AlphaFoldDB" id="A0A815Y4N3"/>
<sequence>MADGINGTILGHVPIDILAVQPG</sequence>
<feature type="non-terminal residue" evidence="1">
    <location>
        <position position="23"/>
    </location>
</feature>
<gene>
    <name evidence="1" type="ORF">EDS130_LOCUS46803</name>
</gene>
<organism evidence="1 2">
    <name type="scientific">Adineta ricciae</name>
    <name type="common">Rotifer</name>
    <dbReference type="NCBI Taxonomy" id="249248"/>
    <lineage>
        <taxon>Eukaryota</taxon>
        <taxon>Metazoa</taxon>
        <taxon>Spiralia</taxon>
        <taxon>Gnathifera</taxon>
        <taxon>Rotifera</taxon>
        <taxon>Eurotatoria</taxon>
        <taxon>Bdelloidea</taxon>
        <taxon>Adinetida</taxon>
        <taxon>Adinetidae</taxon>
        <taxon>Adineta</taxon>
    </lineage>
</organism>
<protein>
    <submittedName>
        <fullName evidence="1">Uncharacterized protein</fullName>
    </submittedName>
</protein>
<dbReference type="EMBL" id="CAJNOJ010003900">
    <property type="protein sequence ID" value="CAF1565798.1"/>
    <property type="molecule type" value="Genomic_DNA"/>
</dbReference>
<evidence type="ECO:0000313" key="2">
    <source>
        <dbReference type="Proteomes" id="UP000663852"/>
    </source>
</evidence>
<dbReference type="Proteomes" id="UP000663852">
    <property type="component" value="Unassembled WGS sequence"/>
</dbReference>
<name>A0A815Y4N3_ADIRI</name>
<evidence type="ECO:0000313" key="1">
    <source>
        <dbReference type="EMBL" id="CAF1565798.1"/>
    </source>
</evidence>
<reference evidence="1" key="1">
    <citation type="submission" date="2021-02" db="EMBL/GenBank/DDBJ databases">
        <authorList>
            <person name="Nowell W R."/>
        </authorList>
    </citation>
    <scope>NUCLEOTIDE SEQUENCE</scope>
</reference>